<protein>
    <submittedName>
        <fullName evidence="1">Uncharacterized protein</fullName>
    </submittedName>
</protein>
<name>A0ABP1AAA0_9BRYO</name>
<evidence type="ECO:0000313" key="2">
    <source>
        <dbReference type="Proteomes" id="UP001497522"/>
    </source>
</evidence>
<proteinExistence type="predicted"/>
<organism evidence="1 2">
    <name type="scientific">Sphagnum jensenii</name>
    <dbReference type="NCBI Taxonomy" id="128206"/>
    <lineage>
        <taxon>Eukaryota</taxon>
        <taxon>Viridiplantae</taxon>
        <taxon>Streptophyta</taxon>
        <taxon>Embryophyta</taxon>
        <taxon>Bryophyta</taxon>
        <taxon>Sphagnophytina</taxon>
        <taxon>Sphagnopsida</taxon>
        <taxon>Sphagnales</taxon>
        <taxon>Sphagnaceae</taxon>
        <taxon>Sphagnum</taxon>
    </lineage>
</organism>
<dbReference type="EMBL" id="OZ023711">
    <property type="protein sequence ID" value="CAK9859452.1"/>
    <property type="molecule type" value="Genomic_DNA"/>
</dbReference>
<gene>
    <name evidence="1" type="ORF">CSSPJE1EN2_LOCUS2447</name>
</gene>
<reference evidence="1" key="1">
    <citation type="submission" date="2024-03" db="EMBL/GenBank/DDBJ databases">
        <authorList>
            <consortium name="ELIXIR-Norway"/>
            <consortium name="Elixir Norway"/>
        </authorList>
    </citation>
    <scope>NUCLEOTIDE SEQUENCE</scope>
</reference>
<sequence>MKRCFGIRSSNQRFIIRGQRVMYEPGNTSLASFKQKHSFVLPPPRKWHFPARRDEDILGKCRSDYDEAAKVLINGLKADGWLSLASVRLVIENMIDVIRHPAQMIGDFMRSPFKFSNDTKELVAMVLDSTPEVNSVFDRMDEFVLEETTNLDNFLEVINHLHSAQTSYPFSLIRKRGLWRIIRKHDWNMQTLFANQFVFSNASPH</sequence>
<keyword evidence="2" id="KW-1185">Reference proteome</keyword>
<dbReference type="Proteomes" id="UP001497522">
    <property type="component" value="Chromosome 10"/>
</dbReference>
<evidence type="ECO:0000313" key="1">
    <source>
        <dbReference type="EMBL" id="CAK9859452.1"/>
    </source>
</evidence>
<accession>A0ABP1AAA0</accession>